<protein>
    <submittedName>
        <fullName evidence="3">GNAT family N-acetyltransferase</fullName>
    </submittedName>
</protein>
<reference evidence="3 4" key="1">
    <citation type="submission" date="2020-01" db="EMBL/GenBank/DDBJ databases">
        <title>Whole genome and functional gene identification of agarase of Vibrio HN897.</title>
        <authorList>
            <person name="Liu Y."/>
            <person name="Zhao Z."/>
        </authorList>
    </citation>
    <scope>NUCLEOTIDE SEQUENCE [LARGE SCALE GENOMIC DNA]</scope>
    <source>
        <strain evidence="3 4">HN897</strain>
    </source>
</reference>
<feature type="domain" description="N-acetyltransferase" evidence="2">
    <location>
        <begin position="15"/>
        <end position="149"/>
    </location>
</feature>
<accession>A0A7Z2T685</accession>
<dbReference type="Pfam" id="PF00583">
    <property type="entry name" value="Acetyltransf_1"/>
    <property type="match status" value="1"/>
</dbReference>
<evidence type="ECO:0000259" key="2">
    <source>
        <dbReference type="PROSITE" id="PS51186"/>
    </source>
</evidence>
<dbReference type="Gene3D" id="3.40.630.30">
    <property type="match status" value="1"/>
</dbReference>
<feature type="region of interest" description="Disordered" evidence="1">
    <location>
        <begin position="139"/>
        <end position="159"/>
    </location>
</feature>
<dbReference type="AlphaFoldDB" id="A0A7Z2T685"/>
<evidence type="ECO:0000313" key="3">
    <source>
        <dbReference type="EMBL" id="QIA65006.1"/>
    </source>
</evidence>
<dbReference type="InterPro" id="IPR016181">
    <property type="entry name" value="Acyl_CoA_acyltransferase"/>
</dbReference>
<feature type="compositionally biased region" description="Polar residues" evidence="1">
    <location>
        <begin position="141"/>
        <end position="159"/>
    </location>
</feature>
<dbReference type="InterPro" id="IPR000182">
    <property type="entry name" value="GNAT_dom"/>
</dbReference>
<keyword evidence="4" id="KW-1185">Reference proteome</keyword>
<dbReference type="KEGG" id="vas:GT360_15700"/>
<organism evidence="3 4">
    <name type="scientific">Vibrio astriarenae</name>
    <dbReference type="NCBI Taxonomy" id="1481923"/>
    <lineage>
        <taxon>Bacteria</taxon>
        <taxon>Pseudomonadati</taxon>
        <taxon>Pseudomonadota</taxon>
        <taxon>Gammaproteobacteria</taxon>
        <taxon>Vibrionales</taxon>
        <taxon>Vibrionaceae</taxon>
        <taxon>Vibrio</taxon>
    </lineage>
</organism>
<sequence length="159" mass="18509">MKLLKSEYSTKNVVKDLMQAYLHDMSPYTGERPDEKGLYSLGKYFDLYWIDKDRFAYLCLHEDEPIGLALVREITPNQFSISEFFILSSKRRKGIATHFAQEVFQQHRGRWSVSQLESNKVAQCFWRRTISSYTEGAFSEGWSSSQPLGPKQSFDNSDL</sequence>
<dbReference type="RefSeq" id="WP_164649905.1">
    <property type="nucleotide sequence ID" value="NZ_CP047476.1"/>
</dbReference>
<dbReference type="PROSITE" id="PS51186">
    <property type="entry name" value="GNAT"/>
    <property type="match status" value="1"/>
</dbReference>
<dbReference type="EMBL" id="CP047476">
    <property type="protein sequence ID" value="QIA65006.1"/>
    <property type="molecule type" value="Genomic_DNA"/>
</dbReference>
<name>A0A7Z2T685_9VIBR</name>
<evidence type="ECO:0000256" key="1">
    <source>
        <dbReference type="SAM" id="MobiDB-lite"/>
    </source>
</evidence>
<proteinExistence type="predicted"/>
<dbReference type="GO" id="GO:0016747">
    <property type="term" value="F:acyltransferase activity, transferring groups other than amino-acyl groups"/>
    <property type="evidence" value="ECO:0007669"/>
    <property type="project" value="InterPro"/>
</dbReference>
<dbReference type="Proteomes" id="UP000464262">
    <property type="component" value="Chromosome 2"/>
</dbReference>
<dbReference type="CDD" id="cd04301">
    <property type="entry name" value="NAT_SF"/>
    <property type="match status" value="1"/>
</dbReference>
<keyword evidence="3" id="KW-0808">Transferase</keyword>
<gene>
    <name evidence="3" type="ORF">GT360_15700</name>
</gene>
<dbReference type="SUPFAM" id="SSF55729">
    <property type="entry name" value="Acyl-CoA N-acyltransferases (Nat)"/>
    <property type="match status" value="1"/>
</dbReference>
<evidence type="ECO:0000313" key="4">
    <source>
        <dbReference type="Proteomes" id="UP000464262"/>
    </source>
</evidence>